<name>A0A0J6SV09_9HYPH</name>
<proteinExistence type="predicted"/>
<evidence type="ECO:0000313" key="2">
    <source>
        <dbReference type="Proteomes" id="UP000035955"/>
    </source>
</evidence>
<organism evidence="1 2">
    <name type="scientific">Methylobacterium variabile</name>
    <dbReference type="NCBI Taxonomy" id="298794"/>
    <lineage>
        <taxon>Bacteria</taxon>
        <taxon>Pseudomonadati</taxon>
        <taxon>Pseudomonadota</taxon>
        <taxon>Alphaproteobacteria</taxon>
        <taxon>Hyphomicrobiales</taxon>
        <taxon>Methylobacteriaceae</taxon>
        <taxon>Methylobacterium</taxon>
    </lineage>
</organism>
<comment type="caution">
    <text evidence="1">The sequence shown here is derived from an EMBL/GenBank/DDBJ whole genome shotgun (WGS) entry which is preliminary data.</text>
</comment>
<reference evidence="1 2" key="1">
    <citation type="submission" date="2015-03" db="EMBL/GenBank/DDBJ databases">
        <title>Genome sequencing of Methylobacterium variabile DSM 16961.</title>
        <authorList>
            <person name="Chaudhry V."/>
            <person name="Patil P.B."/>
        </authorList>
    </citation>
    <scope>NUCLEOTIDE SEQUENCE [LARGE SCALE GENOMIC DNA]</scope>
    <source>
        <strain evidence="1 2">DSM 16961</strain>
    </source>
</reference>
<dbReference type="AlphaFoldDB" id="A0A0J6SV09"/>
<dbReference type="PATRIC" id="fig|298794.3.peg.7386"/>
<protein>
    <submittedName>
        <fullName evidence="1">Uncharacterized protein</fullName>
    </submittedName>
</protein>
<sequence>MTLPGFPARGGVETVLHERCLDDGDLSALGRLVGLDRVRFAADALEVALPSGLMSCRSLAVPLTGDQRAFVNVTPDWVQVPYDDFHLLRAAVTAAPESIPVSPMAGRDANCVGPCSWIEPDDFGPIRCVEVVSYETGGDVTRGDDGSVILHEIVRYDRALRLRFAGGQVLTLSTRHGSILGAIEIRSGEEIGHVEPDARIEIRHTLH</sequence>
<gene>
    <name evidence="1" type="ORF">VQ02_13155</name>
</gene>
<keyword evidence="2" id="KW-1185">Reference proteome</keyword>
<evidence type="ECO:0000313" key="1">
    <source>
        <dbReference type="EMBL" id="KMO37544.1"/>
    </source>
</evidence>
<dbReference type="EMBL" id="LABY01000083">
    <property type="protein sequence ID" value="KMO37544.1"/>
    <property type="molecule type" value="Genomic_DNA"/>
</dbReference>
<dbReference type="Proteomes" id="UP000035955">
    <property type="component" value="Unassembled WGS sequence"/>
</dbReference>
<accession>A0A0J6SV09</accession>